<dbReference type="EMBL" id="MU004187">
    <property type="protein sequence ID" value="KAF2496857.1"/>
    <property type="molecule type" value="Genomic_DNA"/>
</dbReference>
<dbReference type="Proteomes" id="UP000799750">
    <property type="component" value="Unassembled WGS sequence"/>
</dbReference>
<accession>A0A6A6R0B9</accession>
<evidence type="ECO:0000313" key="3">
    <source>
        <dbReference type="Proteomes" id="UP000799750"/>
    </source>
</evidence>
<feature type="region of interest" description="Disordered" evidence="1">
    <location>
        <begin position="164"/>
        <end position="203"/>
    </location>
</feature>
<feature type="region of interest" description="Disordered" evidence="1">
    <location>
        <begin position="1"/>
        <end position="136"/>
    </location>
</feature>
<evidence type="ECO:0000256" key="1">
    <source>
        <dbReference type="SAM" id="MobiDB-lite"/>
    </source>
</evidence>
<feature type="region of interest" description="Disordered" evidence="1">
    <location>
        <begin position="217"/>
        <end position="244"/>
    </location>
</feature>
<organism evidence="2 3">
    <name type="scientific">Lophium mytilinum</name>
    <dbReference type="NCBI Taxonomy" id="390894"/>
    <lineage>
        <taxon>Eukaryota</taxon>
        <taxon>Fungi</taxon>
        <taxon>Dikarya</taxon>
        <taxon>Ascomycota</taxon>
        <taxon>Pezizomycotina</taxon>
        <taxon>Dothideomycetes</taxon>
        <taxon>Pleosporomycetidae</taxon>
        <taxon>Mytilinidiales</taxon>
        <taxon>Mytilinidiaceae</taxon>
        <taxon>Lophium</taxon>
    </lineage>
</organism>
<dbReference type="OrthoDB" id="10673221at2759"/>
<gene>
    <name evidence="2" type="ORF">BU16DRAFT_537991</name>
</gene>
<keyword evidence="3" id="KW-1185">Reference proteome</keyword>
<protein>
    <submittedName>
        <fullName evidence="2">Uncharacterized protein</fullName>
    </submittedName>
</protein>
<reference evidence="2" key="1">
    <citation type="journal article" date="2020" name="Stud. Mycol.">
        <title>101 Dothideomycetes genomes: a test case for predicting lifestyles and emergence of pathogens.</title>
        <authorList>
            <person name="Haridas S."/>
            <person name="Albert R."/>
            <person name="Binder M."/>
            <person name="Bloem J."/>
            <person name="Labutti K."/>
            <person name="Salamov A."/>
            <person name="Andreopoulos B."/>
            <person name="Baker S."/>
            <person name="Barry K."/>
            <person name="Bills G."/>
            <person name="Bluhm B."/>
            <person name="Cannon C."/>
            <person name="Castanera R."/>
            <person name="Culley D."/>
            <person name="Daum C."/>
            <person name="Ezra D."/>
            <person name="Gonzalez J."/>
            <person name="Henrissat B."/>
            <person name="Kuo A."/>
            <person name="Liang C."/>
            <person name="Lipzen A."/>
            <person name="Lutzoni F."/>
            <person name="Magnuson J."/>
            <person name="Mondo S."/>
            <person name="Nolan M."/>
            <person name="Ohm R."/>
            <person name="Pangilinan J."/>
            <person name="Park H.-J."/>
            <person name="Ramirez L."/>
            <person name="Alfaro M."/>
            <person name="Sun H."/>
            <person name="Tritt A."/>
            <person name="Yoshinaga Y."/>
            <person name="Zwiers L.-H."/>
            <person name="Turgeon B."/>
            <person name="Goodwin S."/>
            <person name="Spatafora J."/>
            <person name="Crous P."/>
            <person name="Grigoriev I."/>
        </authorList>
    </citation>
    <scope>NUCLEOTIDE SEQUENCE</scope>
    <source>
        <strain evidence="2">CBS 269.34</strain>
    </source>
</reference>
<evidence type="ECO:0000313" key="2">
    <source>
        <dbReference type="EMBL" id="KAF2496857.1"/>
    </source>
</evidence>
<feature type="compositionally biased region" description="Low complexity" evidence="1">
    <location>
        <begin position="227"/>
        <end position="244"/>
    </location>
</feature>
<name>A0A6A6R0B9_9PEZI</name>
<sequence length="344" mass="37898">MNSNTFHGGFAKHVADPEGSTTNKSSISQSPESAMMNVPPEESQTNSIPTDPEDLEQLLLDALTQDDTEIPGSMRKRQSEVDSEKEDHAASPKRARIDSDPLHSHPVNPVMNSRSSNTPIPELADEENGTFDYLFDDNAANQASDLPLPSGHLDNSFSYLFDGDGLPKAPTSPPPQNNSTNLLNQPFGGTARLERHSNPIPPRKTLDDAYNYLMEYEDPTPPPPTRPRLAAPAAPPTRARSTAATSVRRLFGDYGFSFMDSVSAPPPTSQRRGPAAARRARGTRARATPLDHEVIVIDDNEVEEEDSLEAQEEYAMMLYIYCREEDKNPGRVSWDEAMGVQQRI</sequence>
<feature type="compositionally biased region" description="Polar residues" evidence="1">
    <location>
        <begin position="19"/>
        <end position="32"/>
    </location>
</feature>
<dbReference type="AlphaFoldDB" id="A0A6A6R0B9"/>
<feature type="region of interest" description="Disordered" evidence="1">
    <location>
        <begin position="262"/>
        <end position="287"/>
    </location>
</feature>
<proteinExistence type="predicted"/>
<feature type="compositionally biased region" description="Polar residues" evidence="1">
    <location>
        <begin position="110"/>
        <end position="119"/>
    </location>
</feature>
<feature type="compositionally biased region" description="Low complexity" evidence="1">
    <location>
        <begin position="177"/>
        <end position="186"/>
    </location>
</feature>
<feature type="compositionally biased region" description="Basic and acidic residues" evidence="1">
    <location>
        <begin position="77"/>
        <end position="103"/>
    </location>
</feature>